<evidence type="ECO:0000313" key="4">
    <source>
        <dbReference type="Proteomes" id="UP001059041"/>
    </source>
</evidence>
<dbReference type="SUPFAM" id="SSF56436">
    <property type="entry name" value="C-type lectin-like"/>
    <property type="match status" value="2"/>
</dbReference>
<keyword evidence="1" id="KW-0732">Signal</keyword>
<dbReference type="Gene3D" id="3.10.100.10">
    <property type="entry name" value="Mannose-Binding Protein A, subunit A"/>
    <property type="match status" value="2"/>
</dbReference>
<dbReference type="PANTHER" id="PTHR45784:SF3">
    <property type="entry name" value="C-TYPE LECTIN DOMAIN FAMILY 4 MEMBER K-LIKE-RELATED"/>
    <property type="match status" value="1"/>
</dbReference>
<dbReference type="InterPro" id="IPR001304">
    <property type="entry name" value="C-type_lectin-like"/>
</dbReference>
<gene>
    <name evidence="3" type="ORF">IRJ41_003500</name>
</gene>
<dbReference type="InterPro" id="IPR016186">
    <property type="entry name" value="C-type_lectin-like/link_sf"/>
</dbReference>
<organism evidence="3 4">
    <name type="scientific">Triplophysa rosa</name>
    <name type="common">Cave loach</name>
    <dbReference type="NCBI Taxonomy" id="992332"/>
    <lineage>
        <taxon>Eukaryota</taxon>
        <taxon>Metazoa</taxon>
        <taxon>Chordata</taxon>
        <taxon>Craniata</taxon>
        <taxon>Vertebrata</taxon>
        <taxon>Euteleostomi</taxon>
        <taxon>Actinopterygii</taxon>
        <taxon>Neopterygii</taxon>
        <taxon>Teleostei</taxon>
        <taxon>Ostariophysi</taxon>
        <taxon>Cypriniformes</taxon>
        <taxon>Nemacheilidae</taxon>
        <taxon>Triplophysa</taxon>
    </lineage>
</organism>
<feature type="chain" id="PRO_5040830845" evidence="1">
    <location>
        <begin position="20"/>
        <end position="340"/>
    </location>
</feature>
<feature type="signal peptide" evidence="1">
    <location>
        <begin position="1"/>
        <end position="19"/>
    </location>
</feature>
<dbReference type="Proteomes" id="UP001059041">
    <property type="component" value="Unassembled WGS sequence"/>
</dbReference>
<sequence length="340" mass="39598">MERLFHLLLFSGLWSYSQTISHGYVLIQEQKTWDKAQLYCRQNHIDLVTFQSNTDWTHVRRAIQTSLPVAVWTGLNNKDNSWWWSYPNETLTTFLGWNSGEPNNTDGKQDCVIITPEGWCDLACSYKNPFFCYNANITYEREQRDMGYNGLSLGQYPQSCEIWLNWHNARYYCIEHHTDLAFIRTQAENDQLLQMMQGFDTAWIGLFRSSWKWSDRTTINMSRITWKTGQPNITGINRPCGAADPDGLIDDQLCSDALPFICLTRTKKQIVRLEVKSSKNLNDPAMMESITQSIKQKMNYRGIKEDIRLTWKLQPGGNVFAPKHNCEENLEQKDCADLNF</sequence>
<protein>
    <submittedName>
        <fullName evidence="3">L-selectin-like</fullName>
    </submittedName>
</protein>
<dbReference type="PANTHER" id="PTHR45784">
    <property type="entry name" value="C-TYPE LECTIN DOMAIN FAMILY 20 MEMBER A-RELATED"/>
    <property type="match status" value="1"/>
</dbReference>
<dbReference type="Pfam" id="PF00059">
    <property type="entry name" value="Lectin_C"/>
    <property type="match status" value="2"/>
</dbReference>
<dbReference type="InterPro" id="IPR016187">
    <property type="entry name" value="CTDL_fold"/>
</dbReference>
<feature type="domain" description="C-type lectin" evidence="2">
    <location>
        <begin position="19"/>
        <end position="133"/>
    </location>
</feature>
<dbReference type="PROSITE" id="PS50041">
    <property type="entry name" value="C_TYPE_LECTIN_2"/>
    <property type="match status" value="2"/>
</dbReference>
<reference evidence="3" key="1">
    <citation type="submission" date="2021-02" db="EMBL/GenBank/DDBJ databases">
        <title>Comparative genomics reveals that relaxation of natural selection precedes convergent phenotypic evolution of cavefish.</title>
        <authorList>
            <person name="Peng Z."/>
        </authorList>
    </citation>
    <scope>NUCLEOTIDE SEQUENCE</scope>
    <source>
        <tissue evidence="3">Muscle</tissue>
    </source>
</reference>
<name>A0A9W7T3J6_TRIRA</name>
<evidence type="ECO:0000313" key="3">
    <source>
        <dbReference type="EMBL" id="KAI7789411.1"/>
    </source>
</evidence>
<accession>A0A9W7T3J6</accession>
<dbReference type="EMBL" id="JAFHDT010000473">
    <property type="protein sequence ID" value="KAI7789411.1"/>
    <property type="molecule type" value="Genomic_DNA"/>
</dbReference>
<dbReference type="AlphaFoldDB" id="A0A9W7T3J6"/>
<keyword evidence="4" id="KW-1185">Reference proteome</keyword>
<evidence type="ECO:0000259" key="2">
    <source>
        <dbReference type="PROSITE" id="PS50041"/>
    </source>
</evidence>
<dbReference type="SMART" id="SM00034">
    <property type="entry name" value="CLECT"/>
    <property type="match status" value="2"/>
</dbReference>
<comment type="caution">
    <text evidence="3">The sequence shown here is derived from an EMBL/GenBank/DDBJ whole genome shotgun (WGS) entry which is preliminary data.</text>
</comment>
<proteinExistence type="predicted"/>
<evidence type="ECO:0000256" key="1">
    <source>
        <dbReference type="SAM" id="SignalP"/>
    </source>
</evidence>
<feature type="domain" description="C-type lectin" evidence="2">
    <location>
        <begin position="156"/>
        <end position="263"/>
    </location>
</feature>